<accession>U9SZ69</accession>
<feature type="region of interest" description="Disordered" evidence="1">
    <location>
        <begin position="114"/>
        <end position="164"/>
    </location>
</feature>
<dbReference type="Pfam" id="PF07714">
    <property type="entry name" value="PK_Tyr_Ser-Thr"/>
    <property type="match status" value="1"/>
</dbReference>
<dbReference type="HOGENOM" id="CLU_000288_7_31_1"/>
<dbReference type="Gene3D" id="1.10.510.10">
    <property type="entry name" value="Transferase(Phosphotransferase) domain 1"/>
    <property type="match status" value="1"/>
</dbReference>
<dbReference type="EMBL" id="KI296671">
    <property type="protein sequence ID" value="ESA01185.1"/>
    <property type="molecule type" value="Genomic_DNA"/>
</dbReference>
<dbReference type="SUPFAM" id="SSF56112">
    <property type="entry name" value="Protein kinase-like (PK-like)"/>
    <property type="match status" value="1"/>
</dbReference>
<dbReference type="AlphaFoldDB" id="U9SZ69"/>
<protein>
    <recommendedName>
        <fullName evidence="2">Serine-threonine/tyrosine-protein kinase catalytic domain-containing protein</fullName>
    </recommendedName>
</protein>
<evidence type="ECO:0000256" key="1">
    <source>
        <dbReference type="SAM" id="MobiDB-lite"/>
    </source>
</evidence>
<feature type="domain" description="Serine-threonine/tyrosine-protein kinase catalytic" evidence="2">
    <location>
        <begin position="1"/>
        <end position="64"/>
    </location>
</feature>
<dbReference type="InterPro" id="IPR001245">
    <property type="entry name" value="Ser-Thr/Tyr_kinase_cat_dom"/>
</dbReference>
<evidence type="ECO:0000313" key="3">
    <source>
        <dbReference type="EMBL" id="ESA01185.1"/>
    </source>
</evidence>
<proteinExistence type="predicted"/>
<dbReference type="GO" id="GO:0004672">
    <property type="term" value="F:protein kinase activity"/>
    <property type="evidence" value="ECO:0007669"/>
    <property type="project" value="InterPro"/>
</dbReference>
<reference evidence="3" key="1">
    <citation type="submission" date="2013-07" db="EMBL/GenBank/DDBJ databases">
        <title>The genome of an arbuscular mycorrhizal fungus provides insights into the evolution of the oldest plant symbiosis.</title>
        <authorList>
            <consortium name="DOE Joint Genome Institute"/>
            <person name="Tisserant E."/>
            <person name="Malbreil M."/>
            <person name="Kuo A."/>
            <person name="Kohler A."/>
            <person name="Symeonidi A."/>
            <person name="Balestrini R."/>
            <person name="Charron P."/>
            <person name="Duensing N."/>
            <person name="Frei-dit-Frey N."/>
            <person name="Gianinazzi-Pearson V."/>
            <person name="Gilbert B."/>
            <person name="Handa Y."/>
            <person name="Hijri M."/>
            <person name="Kaul R."/>
            <person name="Kawaguchi M."/>
            <person name="Krajinski F."/>
            <person name="Lammers P."/>
            <person name="Lapierre D."/>
            <person name="Masclaux F.G."/>
            <person name="Murat C."/>
            <person name="Morin E."/>
            <person name="Ndikumana S."/>
            <person name="Pagni M."/>
            <person name="Petitpierre D."/>
            <person name="Requena N."/>
            <person name="Rosikiewicz P."/>
            <person name="Riley R."/>
            <person name="Saito K."/>
            <person name="San Clemente H."/>
            <person name="Shapiro H."/>
            <person name="van Tuinen D."/>
            <person name="Becard G."/>
            <person name="Bonfante P."/>
            <person name="Paszkowski U."/>
            <person name="Shachar-Hill Y."/>
            <person name="Young J.P."/>
            <person name="Sanders I.R."/>
            <person name="Henrissat B."/>
            <person name="Rensing S.A."/>
            <person name="Grigoriev I.V."/>
            <person name="Corradi N."/>
            <person name="Roux C."/>
            <person name="Martin F."/>
        </authorList>
    </citation>
    <scope>NUCLEOTIDE SEQUENCE</scope>
    <source>
        <strain evidence="3">DAOM 197198</strain>
    </source>
</reference>
<name>U9SZ69_RHIID</name>
<feature type="compositionally biased region" description="Acidic residues" evidence="1">
    <location>
        <begin position="154"/>
        <end position="164"/>
    </location>
</feature>
<evidence type="ECO:0000259" key="2">
    <source>
        <dbReference type="Pfam" id="PF07714"/>
    </source>
</evidence>
<sequence length="164" mass="19130">MWEISSGQPPFANYEDDYDLAMDIVNGMRPKFVSGTPLKYKELMEQCWDADPTKRPDVYSIRKKIREINKSYYENAPENFKKVNNLEILSCYYYASSKLSISKIYQFDNLPEPRNATEEGQEAFHSKPYSFNIPENSSNNDGIYNNPNLHPEEQNELEITDDGF</sequence>
<organism evidence="3">
    <name type="scientific">Rhizophagus irregularis (strain DAOM 181602 / DAOM 197198 / MUCL 43194)</name>
    <name type="common">Arbuscular mycorrhizal fungus</name>
    <name type="synonym">Glomus intraradices</name>
    <dbReference type="NCBI Taxonomy" id="747089"/>
    <lineage>
        <taxon>Eukaryota</taxon>
        <taxon>Fungi</taxon>
        <taxon>Fungi incertae sedis</taxon>
        <taxon>Mucoromycota</taxon>
        <taxon>Glomeromycotina</taxon>
        <taxon>Glomeromycetes</taxon>
        <taxon>Glomerales</taxon>
        <taxon>Glomeraceae</taxon>
        <taxon>Rhizophagus</taxon>
    </lineage>
</organism>
<feature type="compositionally biased region" description="Polar residues" evidence="1">
    <location>
        <begin position="133"/>
        <end position="148"/>
    </location>
</feature>
<dbReference type="InterPro" id="IPR011009">
    <property type="entry name" value="Kinase-like_dom_sf"/>
</dbReference>
<gene>
    <name evidence="3" type="ORF">GLOINDRAFT_7774</name>
</gene>